<dbReference type="AlphaFoldDB" id="A0A564Z739"/>
<dbReference type="Proteomes" id="UP000321570">
    <property type="component" value="Unassembled WGS sequence"/>
</dbReference>
<sequence length="58" mass="6878">MIITPEREYDTEQFHRGNFKEILPIPDASNPKWGEKKQCLSKQTPAIHKRRARRKSNT</sequence>
<evidence type="ECO:0000256" key="1">
    <source>
        <dbReference type="SAM" id="MobiDB-lite"/>
    </source>
</evidence>
<feature type="compositionally biased region" description="Basic residues" evidence="1">
    <location>
        <begin position="47"/>
        <end position="58"/>
    </location>
</feature>
<gene>
    <name evidence="2" type="ORF">WMSIL1_LOCUS13142</name>
</gene>
<keyword evidence="3" id="KW-1185">Reference proteome</keyword>
<protein>
    <submittedName>
        <fullName evidence="2">Uncharacterized protein</fullName>
    </submittedName>
</protein>
<organism evidence="2 3">
    <name type="scientific">Hymenolepis diminuta</name>
    <name type="common">Rat tapeworm</name>
    <dbReference type="NCBI Taxonomy" id="6216"/>
    <lineage>
        <taxon>Eukaryota</taxon>
        <taxon>Metazoa</taxon>
        <taxon>Spiralia</taxon>
        <taxon>Lophotrochozoa</taxon>
        <taxon>Platyhelminthes</taxon>
        <taxon>Cestoda</taxon>
        <taxon>Eucestoda</taxon>
        <taxon>Cyclophyllidea</taxon>
        <taxon>Hymenolepididae</taxon>
        <taxon>Hymenolepis</taxon>
    </lineage>
</organism>
<evidence type="ECO:0000313" key="3">
    <source>
        <dbReference type="Proteomes" id="UP000321570"/>
    </source>
</evidence>
<reference evidence="2 3" key="1">
    <citation type="submission" date="2019-07" db="EMBL/GenBank/DDBJ databases">
        <authorList>
            <person name="Jastrzebski P J."/>
            <person name="Paukszto L."/>
            <person name="Jastrzebski P J."/>
        </authorList>
    </citation>
    <scope>NUCLEOTIDE SEQUENCE [LARGE SCALE GENOMIC DNA]</scope>
    <source>
        <strain evidence="2 3">WMS-il1</strain>
    </source>
</reference>
<name>A0A564Z739_HYMDI</name>
<feature type="region of interest" description="Disordered" evidence="1">
    <location>
        <begin position="20"/>
        <end position="58"/>
    </location>
</feature>
<accession>A0A564Z739</accession>
<proteinExistence type="predicted"/>
<dbReference type="EMBL" id="CABIJS010000690">
    <property type="protein sequence ID" value="VUZ55270.1"/>
    <property type="molecule type" value="Genomic_DNA"/>
</dbReference>
<evidence type="ECO:0000313" key="2">
    <source>
        <dbReference type="EMBL" id="VUZ55270.1"/>
    </source>
</evidence>